<sequence>MTEYSKFTVAQLKEILTQRSLPLDGLKNDLVQRLLKNDEETTIKKEEELTKDEQPIVEEKKEEEEQKENDTETTTGSATVEPTASENTKQEKTSNPEPKKQLTAEEITKMALELLTTKLHRATKFGGNEDELDSIKRLMNRVEKFGLDLQNPLAVELGLVKPVEKKKAVESNKKIGKKTAGNNNKFRQNNAHRFRGNDRRGSNSSRNNRFNRRNW</sequence>
<dbReference type="FunCoup" id="H2B250">
    <property type="interactions" value="52"/>
</dbReference>
<feature type="compositionally biased region" description="Polar residues" evidence="3">
    <location>
        <begin position="76"/>
        <end position="87"/>
    </location>
</feature>
<feature type="compositionally biased region" description="Basic and acidic residues" evidence="3">
    <location>
        <begin position="88"/>
        <end position="103"/>
    </location>
</feature>
<dbReference type="GO" id="GO:0022618">
    <property type="term" value="P:protein-RNA complex assembly"/>
    <property type="evidence" value="ECO:0007669"/>
    <property type="project" value="EnsemblFungi"/>
</dbReference>
<dbReference type="GO" id="GO:0003682">
    <property type="term" value="F:chromatin binding"/>
    <property type="evidence" value="ECO:0007669"/>
    <property type="project" value="EnsemblFungi"/>
</dbReference>
<gene>
    <name evidence="5" type="primary">KAFR0L00920</name>
    <name evidence="5" type="ORF">KAFR_0L00920</name>
</gene>
<dbReference type="HOGENOM" id="CLU_088651_1_0_1"/>
<name>H2B250_KAZAF</name>
<dbReference type="Pfam" id="PF02037">
    <property type="entry name" value="SAP"/>
    <property type="match status" value="1"/>
</dbReference>
<dbReference type="eggNOG" id="ENOG502SARN">
    <property type="taxonomic scope" value="Eukaryota"/>
</dbReference>
<dbReference type="PANTHER" id="PTHR46551:SF1">
    <property type="entry name" value="SAP DOMAIN-CONTAINING RIBONUCLEOPROTEIN"/>
    <property type="match status" value="1"/>
</dbReference>
<keyword evidence="1" id="KW-0597">Phosphoprotein</keyword>
<dbReference type="SUPFAM" id="SSF68906">
    <property type="entry name" value="SAP domain"/>
    <property type="match status" value="1"/>
</dbReference>
<evidence type="ECO:0000256" key="1">
    <source>
        <dbReference type="ARBA" id="ARBA00022553"/>
    </source>
</evidence>
<feature type="compositionally biased region" description="Basic and acidic residues" evidence="3">
    <location>
        <begin position="35"/>
        <end position="70"/>
    </location>
</feature>
<evidence type="ECO:0000313" key="6">
    <source>
        <dbReference type="Proteomes" id="UP000005220"/>
    </source>
</evidence>
<dbReference type="PANTHER" id="PTHR46551">
    <property type="entry name" value="SAP DOMAIN-CONTAINING RIBONUCLEOPROTEIN"/>
    <property type="match status" value="1"/>
</dbReference>
<dbReference type="EMBL" id="HE650832">
    <property type="protein sequence ID" value="CCF60700.1"/>
    <property type="molecule type" value="Genomic_DNA"/>
</dbReference>
<dbReference type="PROSITE" id="PS50800">
    <property type="entry name" value="SAP"/>
    <property type="match status" value="1"/>
</dbReference>
<dbReference type="InterPro" id="IPR036361">
    <property type="entry name" value="SAP_dom_sf"/>
</dbReference>
<dbReference type="GeneID" id="13886908"/>
<dbReference type="Pfam" id="PF18592">
    <property type="entry name" value="Tho1_MOS11_C"/>
    <property type="match status" value="1"/>
</dbReference>
<feature type="compositionally biased region" description="Polar residues" evidence="3">
    <location>
        <begin position="180"/>
        <end position="191"/>
    </location>
</feature>
<dbReference type="AlphaFoldDB" id="H2B250"/>
<dbReference type="GO" id="GO:0016973">
    <property type="term" value="P:poly(A)+ mRNA export from nucleus"/>
    <property type="evidence" value="ECO:0007669"/>
    <property type="project" value="EnsemblFungi"/>
</dbReference>
<feature type="region of interest" description="Disordered" evidence="3">
    <location>
        <begin position="170"/>
        <end position="215"/>
    </location>
</feature>
<evidence type="ECO:0000259" key="4">
    <source>
        <dbReference type="PROSITE" id="PS50800"/>
    </source>
</evidence>
<protein>
    <recommendedName>
        <fullName evidence="4">SAP domain-containing protein</fullName>
    </recommendedName>
</protein>
<accession>H2B250</accession>
<dbReference type="SMART" id="SM00513">
    <property type="entry name" value="SAP"/>
    <property type="match status" value="1"/>
</dbReference>
<evidence type="ECO:0000256" key="3">
    <source>
        <dbReference type="SAM" id="MobiDB-lite"/>
    </source>
</evidence>
<evidence type="ECO:0000313" key="5">
    <source>
        <dbReference type="EMBL" id="CCF60700.1"/>
    </source>
</evidence>
<dbReference type="GO" id="GO:0005634">
    <property type="term" value="C:nucleus"/>
    <property type="evidence" value="ECO:0007669"/>
    <property type="project" value="TreeGrafter"/>
</dbReference>
<dbReference type="STRING" id="1071382.H2B250"/>
<dbReference type="Gene3D" id="1.10.720.30">
    <property type="entry name" value="SAP domain"/>
    <property type="match status" value="1"/>
</dbReference>
<dbReference type="InParanoid" id="H2B250"/>
<dbReference type="GO" id="GO:0003723">
    <property type="term" value="F:RNA binding"/>
    <property type="evidence" value="ECO:0007669"/>
    <property type="project" value="EnsemblFungi"/>
</dbReference>
<dbReference type="GO" id="GO:0006368">
    <property type="term" value="P:transcription elongation by RNA polymerase II"/>
    <property type="evidence" value="ECO:0007669"/>
    <property type="project" value="EnsemblFungi"/>
</dbReference>
<dbReference type="OrthoDB" id="445357at2759"/>
<evidence type="ECO:0000256" key="2">
    <source>
        <dbReference type="ARBA" id="ARBA00046328"/>
    </source>
</evidence>
<proteinExistence type="inferred from homology"/>
<organism evidence="5 6">
    <name type="scientific">Kazachstania africana (strain ATCC 22294 / BCRC 22015 / CBS 2517 / CECT 1963 / NBRC 1671 / NRRL Y-8276)</name>
    <name type="common">Yeast</name>
    <name type="synonym">Kluyveromyces africanus</name>
    <dbReference type="NCBI Taxonomy" id="1071382"/>
    <lineage>
        <taxon>Eukaryota</taxon>
        <taxon>Fungi</taxon>
        <taxon>Dikarya</taxon>
        <taxon>Ascomycota</taxon>
        <taxon>Saccharomycotina</taxon>
        <taxon>Saccharomycetes</taxon>
        <taxon>Saccharomycetales</taxon>
        <taxon>Saccharomycetaceae</taxon>
        <taxon>Kazachstania</taxon>
    </lineage>
</organism>
<feature type="region of interest" description="Disordered" evidence="3">
    <location>
        <begin position="35"/>
        <end position="103"/>
    </location>
</feature>
<keyword evidence="6" id="KW-1185">Reference proteome</keyword>
<dbReference type="KEGG" id="kaf:KAFR_0L00920"/>
<reference evidence="5 6" key="1">
    <citation type="journal article" date="2011" name="Proc. Natl. Acad. Sci. U.S.A.">
        <title>Evolutionary erosion of yeast sex chromosomes by mating-type switching accidents.</title>
        <authorList>
            <person name="Gordon J.L."/>
            <person name="Armisen D."/>
            <person name="Proux-Wera E."/>
            <person name="Oheigeartaigh S.S."/>
            <person name="Byrne K.P."/>
            <person name="Wolfe K.H."/>
        </authorList>
    </citation>
    <scope>NUCLEOTIDE SEQUENCE [LARGE SCALE GENOMIC DNA]</scope>
    <source>
        <strain evidence="6">ATCC 22294 / BCRC 22015 / CBS 2517 / CECT 1963 / NBRC 1671 / NRRL Y-8276</strain>
    </source>
</reference>
<feature type="domain" description="SAP" evidence="4">
    <location>
        <begin position="4"/>
        <end position="38"/>
    </location>
</feature>
<dbReference type="Proteomes" id="UP000005220">
    <property type="component" value="Chromosome 12"/>
</dbReference>
<comment type="similarity">
    <text evidence="2">Belongs to the SAP domain-containing ribonucleoprotein family.</text>
</comment>
<dbReference type="InterPro" id="IPR040746">
    <property type="entry name" value="THO1_MOS11_C"/>
</dbReference>
<dbReference type="GO" id="GO:0003690">
    <property type="term" value="F:double-stranded DNA binding"/>
    <property type="evidence" value="ECO:0007669"/>
    <property type="project" value="EnsemblFungi"/>
</dbReference>
<dbReference type="RefSeq" id="XP_003959835.1">
    <property type="nucleotide sequence ID" value="XM_003959786.1"/>
</dbReference>
<dbReference type="InterPro" id="IPR003034">
    <property type="entry name" value="SAP_dom"/>
</dbReference>
<dbReference type="InterPro" id="IPR052240">
    <property type="entry name" value="SAP_domain_ribonucleoprotein"/>
</dbReference>